<organism evidence="2 3">
    <name type="scientific">Ensifer adhaerens</name>
    <name type="common">Sinorhizobium morelense</name>
    <dbReference type="NCBI Taxonomy" id="106592"/>
    <lineage>
        <taxon>Bacteria</taxon>
        <taxon>Pseudomonadati</taxon>
        <taxon>Pseudomonadota</taxon>
        <taxon>Alphaproteobacteria</taxon>
        <taxon>Hyphomicrobiales</taxon>
        <taxon>Rhizobiaceae</taxon>
        <taxon>Sinorhizobium/Ensifer group</taxon>
        <taxon>Ensifer</taxon>
    </lineage>
</organism>
<dbReference type="AlphaFoldDB" id="A0A0L8BS80"/>
<gene>
    <name evidence="2" type="ORF">AC244_17735</name>
</gene>
<feature type="domain" description="Glycosyltransferase 2-like" evidence="1">
    <location>
        <begin position="8"/>
        <end position="117"/>
    </location>
</feature>
<dbReference type="InterPro" id="IPR001173">
    <property type="entry name" value="Glyco_trans_2-like"/>
</dbReference>
<dbReference type="SUPFAM" id="SSF53448">
    <property type="entry name" value="Nucleotide-diphospho-sugar transferases"/>
    <property type="match status" value="1"/>
</dbReference>
<evidence type="ECO:0000313" key="2">
    <source>
        <dbReference type="EMBL" id="KOF17374.1"/>
    </source>
</evidence>
<dbReference type="InterPro" id="IPR050834">
    <property type="entry name" value="Glycosyltransf_2"/>
</dbReference>
<dbReference type="Gene3D" id="3.90.550.10">
    <property type="entry name" value="Spore Coat Polysaccharide Biosynthesis Protein SpsA, Chain A"/>
    <property type="match status" value="1"/>
</dbReference>
<dbReference type="PANTHER" id="PTHR43685:SF11">
    <property type="entry name" value="GLYCOSYLTRANSFERASE TAGX-RELATED"/>
    <property type="match status" value="1"/>
</dbReference>
<sequence>MTKSKVAIVFPVYNGAKTLERSLQCIAEQDYPDFRAFILENGSTDDTVEIAKRFCSTDPRFTLISNDVHLNAVDNFAKAVKIGSAAAEFFCLRACDDMSSENYLSSLIGALENDHSKLLAAGPTTLIAPAGTSRIKRPSPDIFDFRGRFAKGIVPRNLTFPAEWIYGLFRSDGAEEILKARWYELGNPWCFASYVVSEFVIRDLVAYVDDASYHFYEGSGSDKKFGAKTFRERFSQRMIYTFGCYKLIQKLPPASALARARFFRMCWNDARRKTRYKLLWIF</sequence>
<dbReference type="GO" id="GO:0016740">
    <property type="term" value="F:transferase activity"/>
    <property type="evidence" value="ECO:0007669"/>
    <property type="project" value="UniProtKB-KW"/>
</dbReference>
<dbReference type="EMBL" id="LGAP01000011">
    <property type="protein sequence ID" value="KOF17374.1"/>
    <property type="molecule type" value="Genomic_DNA"/>
</dbReference>
<dbReference type="PANTHER" id="PTHR43685">
    <property type="entry name" value="GLYCOSYLTRANSFERASE"/>
    <property type="match status" value="1"/>
</dbReference>
<dbReference type="OrthoDB" id="9807795at2"/>
<dbReference type="RefSeq" id="WP_053250135.1">
    <property type="nucleotide sequence ID" value="NZ_LGAP01000011.1"/>
</dbReference>
<evidence type="ECO:0000313" key="3">
    <source>
        <dbReference type="Proteomes" id="UP000037425"/>
    </source>
</evidence>
<name>A0A0L8BS80_ENSAD</name>
<proteinExistence type="predicted"/>
<dbReference type="InterPro" id="IPR029044">
    <property type="entry name" value="Nucleotide-diphossugar_trans"/>
</dbReference>
<protein>
    <submittedName>
        <fullName evidence="2">Glycosyl transferase</fullName>
    </submittedName>
</protein>
<keyword evidence="2" id="KW-0808">Transferase</keyword>
<dbReference type="Pfam" id="PF00535">
    <property type="entry name" value="Glycos_transf_2"/>
    <property type="match status" value="1"/>
</dbReference>
<dbReference type="PATRIC" id="fig|106592.7.peg.1332"/>
<evidence type="ECO:0000259" key="1">
    <source>
        <dbReference type="Pfam" id="PF00535"/>
    </source>
</evidence>
<dbReference type="Proteomes" id="UP000037425">
    <property type="component" value="Unassembled WGS sequence"/>
</dbReference>
<reference evidence="3" key="1">
    <citation type="submission" date="2015-07" db="EMBL/GenBank/DDBJ databases">
        <title>Whole genome sequence of an Ensifer adhaerens strain isolated from a cave pool in the Wind Cave National Park.</title>
        <authorList>
            <person name="Eng W.W.H."/>
            <person name="Gan H.M."/>
            <person name="Barton H.A."/>
            <person name="Savka M.A."/>
        </authorList>
    </citation>
    <scope>NUCLEOTIDE SEQUENCE [LARGE SCALE GENOMIC DNA]</scope>
    <source>
        <strain evidence="3">SD006</strain>
    </source>
</reference>
<comment type="caution">
    <text evidence="2">The sequence shown here is derived from an EMBL/GenBank/DDBJ whole genome shotgun (WGS) entry which is preliminary data.</text>
</comment>
<accession>A0A0L8BS80</accession>